<dbReference type="InterPro" id="IPR031303">
    <property type="entry name" value="C5_meth_CS"/>
</dbReference>
<dbReference type="Gene3D" id="3.40.50.150">
    <property type="entry name" value="Vaccinia Virus protein VP39"/>
    <property type="match status" value="1"/>
</dbReference>
<dbReference type="GO" id="GO:0032259">
    <property type="term" value="P:methylation"/>
    <property type="evidence" value="ECO:0007669"/>
    <property type="project" value="UniProtKB-KW"/>
</dbReference>
<evidence type="ECO:0000313" key="9">
    <source>
        <dbReference type="EMBL" id="GAA0593030.1"/>
    </source>
</evidence>
<dbReference type="InterPro" id="IPR029063">
    <property type="entry name" value="SAM-dependent_MTases_sf"/>
</dbReference>
<proteinExistence type="inferred from homology"/>
<dbReference type="PANTHER" id="PTHR10629:SF52">
    <property type="entry name" value="DNA (CYTOSINE-5)-METHYLTRANSFERASE 1"/>
    <property type="match status" value="1"/>
</dbReference>
<comment type="caution">
    <text evidence="9">The sequence shown here is derived from an EMBL/GenBank/DDBJ whole genome shotgun (WGS) entry which is preliminary data.</text>
</comment>
<feature type="active site" evidence="7">
    <location>
        <position position="92"/>
    </location>
</feature>
<evidence type="ECO:0000256" key="6">
    <source>
        <dbReference type="ARBA" id="ARBA00047422"/>
    </source>
</evidence>
<comment type="catalytic activity">
    <reaction evidence="6">
        <text>a 2'-deoxycytidine in DNA + S-adenosyl-L-methionine = a 5-methyl-2'-deoxycytidine in DNA + S-adenosyl-L-homocysteine + H(+)</text>
        <dbReference type="Rhea" id="RHEA:13681"/>
        <dbReference type="Rhea" id="RHEA-COMP:11369"/>
        <dbReference type="Rhea" id="RHEA-COMP:11370"/>
        <dbReference type="ChEBI" id="CHEBI:15378"/>
        <dbReference type="ChEBI" id="CHEBI:57856"/>
        <dbReference type="ChEBI" id="CHEBI:59789"/>
        <dbReference type="ChEBI" id="CHEBI:85452"/>
        <dbReference type="ChEBI" id="CHEBI:85454"/>
        <dbReference type="EC" id="2.1.1.37"/>
    </reaction>
</comment>
<dbReference type="Proteomes" id="UP001501588">
    <property type="component" value="Unassembled WGS sequence"/>
</dbReference>
<dbReference type="Gene3D" id="3.90.120.10">
    <property type="entry name" value="DNA Methylase, subunit A, domain 2"/>
    <property type="match status" value="1"/>
</dbReference>
<evidence type="ECO:0000256" key="4">
    <source>
        <dbReference type="ARBA" id="ARBA00022691"/>
    </source>
</evidence>
<protein>
    <recommendedName>
        <fullName evidence="1">DNA (cytosine-5-)-methyltransferase</fullName>
        <ecNumber evidence="1">2.1.1.37</ecNumber>
    </recommendedName>
</protein>
<evidence type="ECO:0000256" key="5">
    <source>
        <dbReference type="ARBA" id="ARBA00022747"/>
    </source>
</evidence>
<comment type="similarity">
    <text evidence="7">Belongs to the class I-like SAM-binding methyltransferase superfamily. C5-methyltransferase family.</text>
</comment>
<keyword evidence="10" id="KW-1185">Reference proteome</keyword>
<dbReference type="EMBL" id="BAAAFZ010000053">
    <property type="protein sequence ID" value="GAA0593030.1"/>
    <property type="molecule type" value="Genomic_DNA"/>
</dbReference>
<dbReference type="GO" id="GO:0008168">
    <property type="term" value="F:methyltransferase activity"/>
    <property type="evidence" value="ECO:0007669"/>
    <property type="project" value="UniProtKB-KW"/>
</dbReference>
<keyword evidence="5" id="KW-0680">Restriction system</keyword>
<dbReference type="EC" id="2.1.1.37" evidence="1"/>
<evidence type="ECO:0000313" key="10">
    <source>
        <dbReference type="Proteomes" id="UP001501588"/>
    </source>
</evidence>
<keyword evidence="3 7" id="KW-0808">Transferase</keyword>
<dbReference type="InterPro" id="IPR001525">
    <property type="entry name" value="C5_MeTfrase"/>
</dbReference>
<keyword evidence="4 7" id="KW-0949">S-adenosyl-L-methionine</keyword>
<dbReference type="InterPro" id="IPR050390">
    <property type="entry name" value="C5-Methyltransferase"/>
</dbReference>
<sequence length="385" mass="42044">MLAAGEIEGHTESGVVAVDLFCGAGGLTHGLRSEGVRVAAGYDLDPACAYPFSANNGGSEFVEADVGDLDAAEIRRRLAESRYTVLAGCAPCQAFSRYTQRRSRGRRGRWHLLDRFGELARNVGPDVVTMENVPDLARQRRFDDFVAALKKADYEVHWEIAECAAYGAPQNRKRLVLLASLHGRLPLLTPLEFGAAKTTVRDAIGHLRSVAAGETDPHDLVHRAASLQPMNLERVRASRPGGTWRDWPEQLRLECHRKPSGTSYPSVYGRMRWEAPAPTITTLSHNLGSGRFGHPDQDRALTPREAALLQTFPPRYRFEEPGRCTPMRTLSRLIGNAVPVVLGRVIGRSIRRHLDAVTSGRAGAGAARQVPRSGSRSSSGSGRST</sequence>
<reference evidence="9 10" key="1">
    <citation type="journal article" date="2019" name="Int. J. Syst. Evol. Microbiol.">
        <title>The Global Catalogue of Microorganisms (GCM) 10K type strain sequencing project: providing services to taxonomists for standard genome sequencing and annotation.</title>
        <authorList>
            <consortium name="The Broad Institute Genomics Platform"/>
            <consortium name="The Broad Institute Genome Sequencing Center for Infectious Disease"/>
            <person name="Wu L."/>
            <person name="Ma J."/>
        </authorList>
    </citation>
    <scope>NUCLEOTIDE SEQUENCE [LARGE SCALE GENOMIC DNA]</scope>
    <source>
        <strain evidence="9 10">JCM 9933</strain>
    </source>
</reference>
<dbReference type="Pfam" id="PF00145">
    <property type="entry name" value="DNA_methylase"/>
    <property type="match status" value="1"/>
</dbReference>
<evidence type="ECO:0000256" key="2">
    <source>
        <dbReference type="ARBA" id="ARBA00022603"/>
    </source>
</evidence>
<evidence type="ECO:0000256" key="3">
    <source>
        <dbReference type="ARBA" id="ARBA00022679"/>
    </source>
</evidence>
<dbReference type="PROSITE" id="PS00095">
    <property type="entry name" value="C5_MTASE_2"/>
    <property type="match status" value="1"/>
</dbReference>
<evidence type="ECO:0000256" key="8">
    <source>
        <dbReference type="SAM" id="MobiDB-lite"/>
    </source>
</evidence>
<dbReference type="PROSITE" id="PS51679">
    <property type="entry name" value="SAM_MT_C5"/>
    <property type="match status" value="1"/>
</dbReference>
<organism evidence="9 10">
    <name type="scientific">Craurococcus roseus</name>
    <dbReference type="NCBI Taxonomy" id="77585"/>
    <lineage>
        <taxon>Bacteria</taxon>
        <taxon>Pseudomonadati</taxon>
        <taxon>Pseudomonadota</taxon>
        <taxon>Alphaproteobacteria</taxon>
        <taxon>Acetobacterales</taxon>
        <taxon>Acetobacteraceae</taxon>
        <taxon>Craurococcus</taxon>
    </lineage>
</organism>
<name>A0ABN1FKZ4_9PROT</name>
<dbReference type="SUPFAM" id="SSF53335">
    <property type="entry name" value="S-adenosyl-L-methionine-dependent methyltransferases"/>
    <property type="match status" value="1"/>
</dbReference>
<evidence type="ECO:0000256" key="1">
    <source>
        <dbReference type="ARBA" id="ARBA00011975"/>
    </source>
</evidence>
<gene>
    <name evidence="9" type="ORF">GCM10009416_34310</name>
</gene>
<dbReference type="PRINTS" id="PR00105">
    <property type="entry name" value="C5METTRFRASE"/>
</dbReference>
<dbReference type="PANTHER" id="PTHR10629">
    <property type="entry name" value="CYTOSINE-SPECIFIC METHYLTRANSFERASE"/>
    <property type="match status" value="1"/>
</dbReference>
<accession>A0ABN1FKZ4</accession>
<evidence type="ECO:0000256" key="7">
    <source>
        <dbReference type="PROSITE-ProRule" id="PRU01016"/>
    </source>
</evidence>
<keyword evidence="2 7" id="KW-0489">Methyltransferase</keyword>
<feature type="compositionally biased region" description="Low complexity" evidence="8">
    <location>
        <begin position="372"/>
        <end position="385"/>
    </location>
</feature>
<feature type="region of interest" description="Disordered" evidence="8">
    <location>
        <begin position="359"/>
        <end position="385"/>
    </location>
</feature>